<dbReference type="Pfam" id="PF02364">
    <property type="entry name" value="Glucan_synthase"/>
    <property type="match status" value="1"/>
</dbReference>
<evidence type="ECO:0000256" key="7">
    <source>
        <dbReference type="ARBA" id="ARBA00022692"/>
    </source>
</evidence>
<evidence type="ECO:0000256" key="11">
    <source>
        <dbReference type="ARBA" id="ARBA00023316"/>
    </source>
</evidence>
<organism evidence="16 17">
    <name type="scientific">Paspalum notatum var. saurae</name>
    <dbReference type="NCBI Taxonomy" id="547442"/>
    <lineage>
        <taxon>Eukaryota</taxon>
        <taxon>Viridiplantae</taxon>
        <taxon>Streptophyta</taxon>
        <taxon>Embryophyta</taxon>
        <taxon>Tracheophyta</taxon>
        <taxon>Spermatophyta</taxon>
        <taxon>Magnoliopsida</taxon>
        <taxon>Liliopsida</taxon>
        <taxon>Poales</taxon>
        <taxon>Poaceae</taxon>
        <taxon>PACMAD clade</taxon>
        <taxon>Panicoideae</taxon>
        <taxon>Andropogonodae</taxon>
        <taxon>Paspaleae</taxon>
        <taxon>Paspalinae</taxon>
        <taxon>Paspalum</taxon>
    </lineage>
</organism>
<dbReference type="Pfam" id="PF14288">
    <property type="entry name" value="FKS1_dom1"/>
    <property type="match status" value="1"/>
</dbReference>
<dbReference type="PANTHER" id="PTHR12741">
    <property type="entry name" value="LYST-INTERACTING PROTEIN LIP5 DOPAMINE RESPONSIVE PROTEIN DRG-1"/>
    <property type="match status" value="1"/>
</dbReference>
<keyword evidence="17" id="KW-1185">Reference proteome</keyword>
<dbReference type="EMBL" id="CP144748">
    <property type="protein sequence ID" value="WVZ70212.1"/>
    <property type="molecule type" value="Genomic_DNA"/>
</dbReference>
<comment type="subcellular location">
    <subcellularLocation>
        <location evidence="1">Cell membrane</location>
        <topology evidence="1">Multi-pass membrane protein</topology>
    </subcellularLocation>
</comment>
<feature type="transmembrane region" description="Helical" evidence="14">
    <location>
        <begin position="689"/>
        <end position="708"/>
    </location>
</feature>
<comment type="catalytic activity">
    <reaction evidence="13">
        <text>[(1-&gt;3)-beta-D-glucosyl](n) + UDP-alpha-D-glucose = [(1-&gt;3)-beta-D-glucosyl](n+1) + UDP + H(+)</text>
        <dbReference type="Rhea" id="RHEA:21476"/>
        <dbReference type="Rhea" id="RHEA-COMP:11146"/>
        <dbReference type="Rhea" id="RHEA-COMP:14303"/>
        <dbReference type="ChEBI" id="CHEBI:15378"/>
        <dbReference type="ChEBI" id="CHEBI:37671"/>
        <dbReference type="ChEBI" id="CHEBI:58223"/>
        <dbReference type="ChEBI" id="CHEBI:58885"/>
        <dbReference type="EC" id="2.4.1.34"/>
    </reaction>
</comment>
<dbReference type="InterPro" id="IPR026899">
    <property type="entry name" value="FKS1-like_dom1"/>
</dbReference>
<dbReference type="GO" id="GO:0006075">
    <property type="term" value="P:(1-&gt;3)-beta-D-glucan biosynthetic process"/>
    <property type="evidence" value="ECO:0007669"/>
    <property type="project" value="InterPro"/>
</dbReference>
<dbReference type="GO" id="GO:0000148">
    <property type="term" value="C:1,3-beta-D-glucan synthase complex"/>
    <property type="evidence" value="ECO:0007669"/>
    <property type="project" value="InterPro"/>
</dbReference>
<feature type="transmembrane region" description="Helical" evidence="14">
    <location>
        <begin position="1670"/>
        <end position="1691"/>
    </location>
</feature>
<evidence type="ECO:0000256" key="12">
    <source>
        <dbReference type="ARBA" id="ARBA00032165"/>
    </source>
</evidence>
<feature type="transmembrane region" description="Helical" evidence="14">
    <location>
        <begin position="619"/>
        <end position="643"/>
    </location>
</feature>
<dbReference type="Gene3D" id="1.25.40.270">
    <property type="entry name" value="Vacuolar protein sorting-associated protein vta1"/>
    <property type="match status" value="1"/>
</dbReference>
<gene>
    <name evidence="16" type="ORF">U9M48_018894</name>
</gene>
<feature type="transmembrane region" description="Helical" evidence="14">
    <location>
        <begin position="1746"/>
        <end position="1764"/>
    </location>
</feature>
<evidence type="ECO:0000256" key="13">
    <source>
        <dbReference type="ARBA" id="ARBA00047777"/>
    </source>
</evidence>
<feature type="transmembrane region" description="Helical" evidence="14">
    <location>
        <begin position="1572"/>
        <end position="1590"/>
    </location>
</feature>
<evidence type="ECO:0000313" key="17">
    <source>
        <dbReference type="Proteomes" id="UP001341281"/>
    </source>
</evidence>
<evidence type="ECO:0000256" key="5">
    <source>
        <dbReference type="ARBA" id="ARBA00022676"/>
    </source>
</evidence>
<feature type="transmembrane region" description="Helical" evidence="14">
    <location>
        <begin position="664"/>
        <end position="683"/>
    </location>
</feature>
<feature type="transmembrane region" description="Helical" evidence="14">
    <location>
        <begin position="1643"/>
        <end position="1664"/>
    </location>
</feature>
<keyword evidence="6" id="KW-0808">Transferase</keyword>
<evidence type="ECO:0000256" key="2">
    <source>
        <dbReference type="ARBA" id="ARBA00009040"/>
    </source>
</evidence>
<proteinExistence type="inferred from homology"/>
<dbReference type="SMART" id="SM01205">
    <property type="entry name" value="FKS1_dom1"/>
    <property type="match status" value="1"/>
</dbReference>
<keyword evidence="9 14" id="KW-1133">Transmembrane helix</keyword>
<dbReference type="InterPro" id="IPR003440">
    <property type="entry name" value="Glyco_trans_48_dom"/>
</dbReference>
<keyword evidence="5" id="KW-0328">Glycosyltransferase</keyword>
<reference evidence="16 17" key="1">
    <citation type="submission" date="2024-02" db="EMBL/GenBank/DDBJ databases">
        <title>High-quality chromosome-scale genome assembly of Pensacola bahiagrass (Paspalum notatum Flugge var. saurae).</title>
        <authorList>
            <person name="Vega J.M."/>
            <person name="Podio M."/>
            <person name="Orjuela J."/>
            <person name="Siena L.A."/>
            <person name="Pessino S.C."/>
            <person name="Combes M.C."/>
            <person name="Mariac C."/>
            <person name="Albertini E."/>
            <person name="Pupilli F."/>
            <person name="Ortiz J.P.A."/>
            <person name="Leblanc O."/>
        </authorList>
    </citation>
    <scope>NUCLEOTIDE SEQUENCE [LARGE SCALE GENOMIC DNA]</scope>
    <source>
        <strain evidence="16">R1</strain>
        <tissue evidence="16">Leaf</tissue>
    </source>
</reference>
<evidence type="ECO:0000313" key="16">
    <source>
        <dbReference type="EMBL" id="WVZ70212.1"/>
    </source>
</evidence>
<evidence type="ECO:0000256" key="10">
    <source>
        <dbReference type="ARBA" id="ARBA00023136"/>
    </source>
</evidence>
<feature type="transmembrane region" description="Helical" evidence="14">
    <location>
        <begin position="440"/>
        <end position="458"/>
    </location>
</feature>
<feature type="transmembrane region" description="Helical" evidence="14">
    <location>
        <begin position="1602"/>
        <end position="1622"/>
    </location>
</feature>
<dbReference type="EC" id="2.4.1.34" evidence="3"/>
<dbReference type="GO" id="GO:0008360">
    <property type="term" value="P:regulation of cell shape"/>
    <property type="evidence" value="ECO:0007669"/>
    <property type="project" value="UniProtKB-KW"/>
</dbReference>
<evidence type="ECO:0000256" key="4">
    <source>
        <dbReference type="ARBA" id="ARBA00022475"/>
    </source>
</evidence>
<keyword evidence="8" id="KW-0133">Cell shape</keyword>
<dbReference type="PANTHER" id="PTHR12741:SF13">
    <property type="entry name" value="1,3-BETA-GLUCAN SYNTHASE"/>
    <property type="match status" value="1"/>
</dbReference>
<feature type="transmembrane region" description="Helical" evidence="14">
    <location>
        <begin position="1496"/>
        <end position="1518"/>
    </location>
</feature>
<evidence type="ECO:0000256" key="14">
    <source>
        <dbReference type="SAM" id="Phobius"/>
    </source>
</evidence>
<keyword evidence="10 14" id="KW-0472">Membrane</keyword>
<feature type="transmembrane region" description="Helical" evidence="14">
    <location>
        <begin position="470"/>
        <end position="491"/>
    </location>
</feature>
<evidence type="ECO:0000256" key="9">
    <source>
        <dbReference type="ARBA" id="ARBA00022989"/>
    </source>
</evidence>
<keyword evidence="7 14" id="KW-0812">Transmembrane</keyword>
<evidence type="ECO:0000256" key="8">
    <source>
        <dbReference type="ARBA" id="ARBA00022960"/>
    </source>
</evidence>
<dbReference type="GO" id="GO:0005886">
    <property type="term" value="C:plasma membrane"/>
    <property type="evidence" value="ECO:0007669"/>
    <property type="project" value="UniProtKB-SubCell"/>
</dbReference>
<dbReference type="Proteomes" id="UP001341281">
    <property type="component" value="Chromosome 04"/>
</dbReference>
<evidence type="ECO:0000259" key="15">
    <source>
        <dbReference type="SMART" id="SM01205"/>
    </source>
</evidence>
<feature type="transmembrane region" description="Helical" evidence="14">
    <location>
        <begin position="555"/>
        <end position="576"/>
    </location>
</feature>
<protein>
    <recommendedName>
        <fullName evidence="12">1,3-beta-glucan synthase</fullName>
        <ecNumber evidence="3">2.4.1.34</ecNumber>
    </recommendedName>
    <alternativeName>
        <fullName evidence="12">1,3-beta-glucan synthase</fullName>
    </alternativeName>
</protein>
<sequence length="1799" mass="207030">MLADADRSAPTTVVTITITSPAMETGPSSSAAMSAARRRRDALAQTLASRRLPGGVADAGERVPDAVAPEVMPFVRAADEIEPYNPRVAFLCRKYAFKKVQRMDPSSTQRGVRQFKTYMSIKLDQDDTQVLGNDANEIQQFYKKYCVSMSQIPDKRNFEEMAKYYQVASALYEVLRDVTNNRVDPQVIRYAEMVEQNARHFKNYKYNIIPLNFPGSSEAIVELPEIRGAIDAISVIDGLPMPEGDKSIQDLIDWLSLAFGFQKSNAENQRENMVLLLANITTRTAAQEGHPLADTVNELWKKIFGNYKSWCHYLHVSPSLMISQDVTEHRKQQMKLLYIGLYLLIWGEASNIRFMPECLCYIFHHEAQKSRGGTAGHSAWRNYDDLNELFWSDKCFTKLKWPWDLTSDFFYKERSTARKPKTNFVEVRTFLHIFRSFNRMWMFFILAFQAMLIVSWSSPGSLSGITDGTVFSNVLSVFVTAAVLNFIKVTLDIMLTMQAWRSMDWTKIVRYLLKFIVAIAWVIILPLTYSSSIKYPSGAGRILNSWIGNWYNQSVYNVAIVIYLVPDILAALFFLLPQLQNAMERSNLQVLVLLMWWIQPRLYVGRGMHEDILSILKYVFFWAVLLISKLAFSFYVEISPLIDPTKFILKQQVGNYEWHQIFPFLPRNLGVVITIWVPIVMVYFMDTQIWYAIFSTIFGGVSGALSHVGEIRTLGMLRARFKSMPEAFSKRNATKHREQAFELRSFFCVWNSFVNSLREEDFISDREKDMLMAPSFSSNLSVIQWPPFLLASKVPAALHMAMNSKEGDEHELIEKVKLDRDRYNAVIECYESLMIILNNIVLDSNDQNIINEIDRKVTYSMRNKSFLQDFEMAEIGKFVRLHLLLTMKDSAMDVPSNLDARRRITFFANSLFMKMPRAPHVRDMISFSVLTPYYNEEVLYSSYELNRKNEDGISILFYLQKIYPDEWKNFLERIRVDPDNEAAVKGHMDDIRLWASYRGQTLARTVRGIMYYRQALELQCYEDMINDQADLDGERAARSKAIADIKFTYVVSCQLYGMHKASKDSREKGLYENILNLMLTYPALRIAYIDEKEVQLPNGKIEKQYFSVLVKGDDEEIYRIKLPGKPTEVGEGKPNNQNHAIIFTRGEALQAIDMNQDNYLEEAFKMRNLLEEFLLTHGKSKPTILGVREHIFTGSVSSLAWFMSNQETSFVTIGQRVLANPLKVRFHYGHPDVFDRLFHLTRGGISKASKVINLSEDIFAGFNSTLRQGNVTHHEYIQLGKGRDVGMNQISNFEAKVANGNGEQTLCRDIYRLGHRFDFYRMLSLYFTTVGFYFNSMVAVLTVYVFLYGRLYLVLSGLEKSILQDPNIQNIKPFENALATQSVLQLGMLLVLPMMMEVGLEKGFGRALAEFVIMQLQLAPVFFTFHLGTKTHYYGRTILHGGAKYRGTGRGFVVRHAKFAENYRMYSRSHFVKALELLILLVVYIAYGSSYRSSSLYLYVTVSMWFLVFCWLFAPFVFNPSCFEWHKTVDDWIDWWKWMSNRGGIGLAPEQSWEAWWVSEHDHLKNATIRSLLLEFILSLRFLIYQYGIVYHLHIVHGDKSFLVYAVSWLVIAVALVSLKVVSMGREQFVTRFQLVFRILKGIVFLVLIGLLVLLFVGFDLAILDVGASILAFIPTGWFILLVAQLFGPLFRRLIIEPLHLLCCPYGTGGACRGPCCAKFRQRTGAVLRKMGPWDSIQEMARMYEYTMGLLIFLPIAVLSWFPFVSEFQTRLLFNQAFSRGLQISRILAGQNGSGTKHD</sequence>
<feature type="transmembrane region" description="Helical" evidence="14">
    <location>
        <begin position="588"/>
        <end position="604"/>
    </location>
</feature>
<feature type="transmembrane region" description="Helical" evidence="14">
    <location>
        <begin position="1471"/>
        <end position="1490"/>
    </location>
</feature>
<evidence type="ECO:0000256" key="3">
    <source>
        <dbReference type="ARBA" id="ARBA00012589"/>
    </source>
</evidence>
<keyword evidence="4" id="KW-1003">Cell membrane</keyword>
<name>A0AAQ3WQ84_PASNO</name>
<evidence type="ECO:0000256" key="1">
    <source>
        <dbReference type="ARBA" id="ARBA00004651"/>
    </source>
</evidence>
<dbReference type="Pfam" id="PF25968">
    <property type="entry name" value="CALS1"/>
    <property type="match status" value="1"/>
</dbReference>
<keyword evidence="11" id="KW-0961">Cell wall biogenesis/degradation</keyword>
<evidence type="ECO:0000256" key="6">
    <source>
        <dbReference type="ARBA" id="ARBA00022679"/>
    </source>
</evidence>
<dbReference type="InterPro" id="IPR058851">
    <property type="entry name" value="CALS1_helical"/>
</dbReference>
<feature type="transmembrane region" description="Helical" evidence="14">
    <location>
        <begin position="511"/>
        <end position="529"/>
    </location>
</feature>
<comment type="similarity">
    <text evidence="2">Belongs to the glycosyltransferase 48 family.</text>
</comment>
<feature type="transmembrane region" description="Helical" evidence="14">
    <location>
        <begin position="1325"/>
        <end position="1347"/>
    </location>
</feature>
<dbReference type="GO" id="GO:0003843">
    <property type="term" value="F:1,3-beta-D-glucan synthase activity"/>
    <property type="evidence" value="ECO:0007669"/>
    <property type="project" value="UniProtKB-EC"/>
</dbReference>
<dbReference type="InterPro" id="IPR023175">
    <property type="entry name" value="Vta1/CALS_N_sf"/>
</dbReference>
<feature type="domain" description="1,3-beta-glucan synthase component FKS1-like" evidence="15">
    <location>
        <begin position="333"/>
        <end position="404"/>
    </location>
</feature>
<accession>A0AAQ3WQ84</accession>